<evidence type="ECO:0000256" key="10">
    <source>
        <dbReference type="ARBA" id="ARBA00022840"/>
    </source>
</evidence>
<dbReference type="PROSITE" id="PS00452">
    <property type="entry name" value="GUANYLATE_CYCLASE_1"/>
    <property type="match status" value="2"/>
</dbReference>
<evidence type="ECO:0000313" key="22">
    <source>
        <dbReference type="WBParaSite" id="EN70_9914"/>
    </source>
</evidence>
<keyword evidence="12 19" id="KW-1133">Transmembrane helix</keyword>
<evidence type="ECO:0000256" key="16">
    <source>
        <dbReference type="ARBA" id="ARBA00023239"/>
    </source>
</evidence>
<keyword evidence="9" id="KW-0547">Nucleotide-binding</keyword>
<feature type="compositionally biased region" description="Low complexity" evidence="18">
    <location>
        <begin position="309"/>
        <end position="335"/>
    </location>
</feature>
<dbReference type="InterPro" id="IPR001054">
    <property type="entry name" value="A/G_cyclase"/>
</dbReference>
<dbReference type="eggNOG" id="KOG3619">
    <property type="taxonomic scope" value="Eukaryota"/>
</dbReference>
<evidence type="ECO:0000259" key="20">
    <source>
        <dbReference type="PROSITE" id="PS50125"/>
    </source>
</evidence>
<keyword evidence="10" id="KW-0067">ATP-binding</keyword>
<feature type="transmembrane region" description="Helical" evidence="19">
    <location>
        <begin position="504"/>
        <end position="523"/>
    </location>
</feature>
<reference evidence="22" key="2">
    <citation type="submission" date="2016-11" db="UniProtKB">
        <authorList>
            <consortium name="WormBaseParasite"/>
        </authorList>
    </citation>
    <scope>IDENTIFICATION</scope>
</reference>
<keyword evidence="6 19" id="KW-0812">Transmembrane</keyword>
<dbReference type="CDD" id="cd07302">
    <property type="entry name" value="CHD"/>
    <property type="match status" value="2"/>
</dbReference>
<dbReference type="GO" id="GO:0006171">
    <property type="term" value="P:cAMP biosynthetic process"/>
    <property type="evidence" value="ECO:0007669"/>
    <property type="project" value="UniProtKB-KW"/>
</dbReference>
<dbReference type="PANTHER" id="PTHR45627:SF16">
    <property type="entry name" value="ADENYLATE CYCLASE"/>
    <property type="match status" value="1"/>
</dbReference>
<proteinExistence type="inferred from homology"/>
<dbReference type="Pfam" id="PF00211">
    <property type="entry name" value="Guanylate_cyc"/>
    <property type="match status" value="2"/>
</dbReference>
<keyword evidence="21" id="KW-1185">Reference proteome</keyword>
<dbReference type="SMART" id="SM00044">
    <property type="entry name" value="CYCc"/>
    <property type="match status" value="2"/>
</dbReference>
<evidence type="ECO:0000256" key="11">
    <source>
        <dbReference type="ARBA" id="ARBA00022842"/>
    </source>
</evidence>
<evidence type="ECO:0000256" key="14">
    <source>
        <dbReference type="ARBA" id="ARBA00023136"/>
    </source>
</evidence>
<name>A0A1I7W5J3_LOALO</name>
<feature type="transmembrane region" description="Helical" evidence="19">
    <location>
        <begin position="528"/>
        <end position="545"/>
    </location>
</feature>
<evidence type="ECO:0000256" key="4">
    <source>
        <dbReference type="ARBA" id="ARBA00004141"/>
    </source>
</evidence>
<dbReference type="Proteomes" id="UP000095285">
    <property type="component" value="Unassembled WGS sequence"/>
</dbReference>
<feature type="transmembrane region" description="Helical" evidence="19">
    <location>
        <begin position="388"/>
        <end position="409"/>
    </location>
</feature>
<dbReference type="PROSITE" id="PS50125">
    <property type="entry name" value="GUANYLATE_CYCLASE_2"/>
    <property type="match status" value="2"/>
</dbReference>
<dbReference type="GO" id="GO:0005886">
    <property type="term" value="C:plasma membrane"/>
    <property type="evidence" value="ECO:0007669"/>
    <property type="project" value="InterPro"/>
</dbReference>
<comment type="catalytic activity">
    <reaction evidence="1">
        <text>GTP = 3',5'-cyclic GMP + diphosphate</text>
        <dbReference type="Rhea" id="RHEA:13665"/>
        <dbReference type="ChEBI" id="CHEBI:33019"/>
        <dbReference type="ChEBI" id="CHEBI:37565"/>
        <dbReference type="ChEBI" id="CHEBI:57746"/>
        <dbReference type="EC" id="4.6.1.2"/>
    </reaction>
</comment>
<dbReference type="GO" id="GO:0004383">
    <property type="term" value="F:guanylate cyclase activity"/>
    <property type="evidence" value="ECO:0007669"/>
    <property type="project" value="UniProtKB-EC"/>
</dbReference>
<dbReference type="WBParaSite" id="EN70_9914">
    <property type="protein sequence ID" value="EN70_9914"/>
    <property type="gene ID" value="EN70_9914"/>
</dbReference>
<dbReference type="GO" id="GO:0004016">
    <property type="term" value="F:adenylate cyclase activity"/>
    <property type="evidence" value="ECO:0007669"/>
    <property type="project" value="UniProtKB-EC"/>
</dbReference>
<dbReference type="InterPro" id="IPR032628">
    <property type="entry name" value="AC_N"/>
</dbReference>
<keyword evidence="16 17" id="KW-0456">Lyase</keyword>
<keyword evidence="14 19" id="KW-0472">Membrane</keyword>
<evidence type="ECO:0000256" key="5">
    <source>
        <dbReference type="ARBA" id="ARBA00012201"/>
    </source>
</evidence>
<comment type="similarity">
    <text evidence="17">Belongs to the adenylyl cyclase class-4/guanylyl cyclase family.</text>
</comment>
<dbReference type="InterPro" id="IPR009398">
    <property type="entry name" value="Adcy_conserved_dom"/>
</dbReference>
<dbReference type="GO" id="GO:0005524">
    <property type="term" value="F:ATP binding"/>
    <property type="evidence" value="ECO:0007669"/>
    <property type="project" value="UniProtKB-KW"/>
</dbReference>
<evidence type="ECO:0000256" key="18">
    <source>
        <dbReference type="SAM" id="MobiDB-lite"/>
    </source>
</evidence>
<dbReference type="STRING" id="7209.A0A1I7W5J3"/>
<evidence type="ECO:0000256" key="7">
    <source>
        <dbReference type="ARBA" id="ARBA00022723"/>
    </source>
</evidence>
<keyword evidence="13" id="KW-0115">cAMP biosynthesis</keyword>
<comment type="catalytic activity">
    <reaction evidence="2">
        <text>ATP = 3',5'-cyclic AMP + diphosphate</text>
        <dbReference type="Rhea" id="RHEA:15389"/>
        <dbReference type="ChEBI" id="CHEBI:30616"/>
        <dbReference type="ChEBI" id="CHEBI:33019"/>
        <dbReference type="ChEBI" id="CHEBI:58165"/>
        <dbReference type="EC" id="4.6.1.1"/>
    </reaction>
</comment>
<evidence type="ECO:0000256" key="9">
    <source>
        <dbReference type="ARBA" id="ARBA00022741"/>
    </source>
</evidence>
<dbReference type="FunFam" id="3.30.70.1230:FF:000001">
    <property type="entry name" value="Adenylate cyclase"/>
    <property type="match status" value="1"/>
</dbReference>
<evidence type="ECO:0000256" key="6">
    <source>
        <dbReference type="ARBA" id="ARBA00022692"/>
    </source>
</evidence>
<protein>
    <recommendedName>
        <fullName evidence="5">adenylate cyclase</fullName>
        <ecNumber evidence="5">4.6.1.1</ecNumber>
    </recommendedName>
</protein>
<comment type="subcellular location">
    <subcellularLocation>
        <location evidence="4">Membrane</location>
        <topology evidence="4">Multi-pass membrane protein</topology>
    </subcellularLocation>
</comment>
<feature type="domain" description="Guanylate cyclase" evidence="20">
    <location>
        <begin position="671"/>
        <end position="807"/>
    </location>
</feature>
<comment type="cofactor">
    <cofactor evidence="3">
        <name>Mg(2+)</name>
        <dbReference type="ChEBI" id="CHEBI:18420"/>
    </cofactor>
</comment>
<dbReference type="PANTHER" id="PTHR45627">
    <property type="entry name" value="ADENYLATE CYCLASE TYPE 1"/>
    <property type="match status" value="1"/>
</dbReference>
<dbReference type="GO" id="GO:0046872">
    <property type="term" value="F:metal ion binding"/>
    <property type="evidence" value="ECO:0007669"/>
    <property type="project" value="UniProtKB-KW"/>
</dbReference>
<organism evidence="21 22">
    <name type="scientific">Loa loa</name>
    <name type="common">Eye worm</name>
    <name type="synonym">Filaria loa</name>
    <dbReference type="NCBI Taxonomy" id="7209"/>
    <lineage>
        <taxon>Eukaryota</taxon>
        <taxon>Metazoa</taxon>
        <taxon>Ecdysozoa</taxon>
        <taxon>Nematoda</taxon>
        <taxon>Chromadorea</taxon>
        <taxon>Rhabditida</taxon>
        <taxon>Spirurina</taxon>
        <taxon>Spiruromorpha</taxon>
        <taxon>Filarioidea</taxon>
        <taxon>Onchocercidae</taxon>
        <taxon>Loa</taxon>
    </lineage>
</organism>
<evidence type="ECO:0000256" key="12">
    <source>
        <dbReference type="ARBA" id="ARBA00022989"/>
    </source>
</evidence>
<evidence type="ECO:0000256" key="19">
    <source>
        <dbReference type="SAM" id="Phobius"/>
    </source>
</evidence>
<evidence type="ECO:0000256" key="13">
    <source>
        <dbReference type="ARBA" id="ARBA00022998"/>
    </source>
</evidence>
<evidence type="ECO:0000256" key="3">
    <source>
        <dbReference type="ARBA" id="ARBA00001946"/>
    </source>
</evidence>
<feature type="transmembrane region" description="Helical" evidence="19">
    <location>
        <begin position="587"/>
        <end position="604"/>
    </location>
</feature>
<evidence type="ECO:0000256" key="8">
    <source>
        <dbReference type="ARBA" id="ARBA00022737"/>
    </source>
</evidence>
<evidence type="ECO:0000256" key="1">
    <source>
        <dbReference type="ARBA" id="ARBA00001436"/>
    </source>
</evidence>
<dbReference type="AlphaFoldDB" id="A0A1I7W5J3"/>
<dbReference type="GO" id="GO:0035556">
    <property type="term" value="P:intracellular signal transduction"/>
    <property type="evidence" value="ECO:0007669"/>
    <property type="project" value="InterPro"/>
</dbReference>
<dbReference type="InterPro" id="IPR029787">
    <property type="entry name" value="Nucleotide_cyclase"/>
</dbReference>
<evidence type="ECO:0000313" key="21">
    <source>
        <dbReference type="Proteomes" id="UP000095285"/>
    </source>
</evidence>
<dbReference type="EC" id="4.6.1.1" evidence="5"/>
<reference evidence="21" key="1">
    <citation type="submission" date="2012-04" db="EMBL/GenBank/DDBJ databases">
        <title>The Genome Sequence of Loa loa.</title>
        <authorList>
            <consortium name="The Broad Institute Genome Sequencing Platform"/>
            <consortium name="Broad Institute Genome Sequencing Center for Infectious Disease"/>
            <person name="Nutman T.B."/>
            <person name="Fink D.L."/>
            <person name="Russ C."/>
            <person name="Young S."/>
            <person name="Zeng Q."/>
            <person name="Gargeya S."/>
            <person name="Alvarado L."/>
            <person name="Berlin A."/>
            <person name="Chapman S.B."/>
            <person name="Chen Z."/>
            <person name="Freedman E."/>
            <person name="Gellesch M."/>
            <person name="Goldberg J."/>
            <person name="Griggs A."/>
            <person name="Gujja S."/>
            <person name="Heilman E.R."/>
            <person name="Heiman D."/>
            <person name="Howarth C."/>
            <person name="Mehta T."/>
            <person name="Neiman D."/>
            <person name="Pearson M."/>
            <person name="Roberts A."/>
            <person name="Saif S."/>
            <person name="Shea T."/>
            <person name="Shenoy N."/>
            <person name="Sisk P."/>
            <person name="Stolte C."/>
            <person name="Sykes S."/>
            <person name="White J."/>
            <person name="Yandava C."/>
            <person name="Haas B."/>
            <person name="Henn M.R."/>
            <person name="Nusbaum C."/>
            <person name="Birren B."/>
        </authorList>
    </citation>
    <scope>NUCLEOTIDE SEQUENCE [LARGE SCALE GENOMIC DNA]</scope>
</reference>
<evidence type="ECO:0000256" key="17">
    <source>
        <dbReference type="RuleBase" id="RU000405"/>
    </source>
</evidence>
<feature type="transmembrane region" description="Helical" evidence="19">
    <location>
        <begin position="453"/>
        <end position="472"/>
    </location>
</feature>
<dbReference type="Gene3D" id="3.30.70.1230">
    <property type="entry name" value="Nucleotide cyclase"/>
    <property type="match status" value="2"/>
</dbReference>
<dbReference type="Pfam" id="PF06327">
    <property type="entry name" value="Adcy_cons_dom"/>
    <property type="match status" value="1"/>
</dbReference>
<dbReference type="InterPro" id="IPR018297">
    <property type="entry name" value="A/G_cyclase_CS"/>
</dbReference>
<dbReference type="GO" id="GO:0007189">
    <property type="term" value="P:adenylate cyclase-activating G protein-coupled receptor signaling pathway"/>
    <property type="evidence" value="ECO:0007669"/>
    <property type="project" value="TreeGrafter"/>
</dbReference>
<sequence length="865" mass="100055">MNLIGLFVYYPTEIIQRKTFHETRKCVERRILLLRENIRQEDILLSVLPRHIANDVRKDRALEGQSATMFHKIYIRKHDIISILFADICGFTNLASECNADELVQLLNHLFARFDHLAYRNHCMRIKILGDCYYCVSGLPDYQANHAQCAVEMGLEMIEVIKLVREVTGVNVDMRVGIHTGRAHCGVLGLKKWQFDVWSDDVTLANHMESGGLPGRIHITDATLKCLGGIYQVEEGYGEKRSKYLAEHKVKTYFIVDDDSKHTEITSRRDIPLGEKGLRVTGYSHKNAQIKRWENVTPRRSISRHEQQQQEQQQEQEQQQKQQKQQQQERQQQQQQQSVDVEVDNYLMQGIRAISKDAWKNMYCKRVTLKFRRKKMETKFMEFKDDAFLIQLMYVIVIAGLLLSAILLLEDHSLFIISLVIILSFLLALALSISLIIRSFVRCCGHKTYKNSFLRFFAIFVLLSSAICFFFDRSVRYSLDCSYHCQNSTKIIAISCDQSMNTPIYFEGILVLFLTICIFNSFLALEKIIVSSMVCLVILLLIWLTEFPNHSSYQFVFWNKQNFSDQNISLLDQMEILCSEMSLRSDLRLFFTLTIGFAFIVIMIQSRRSELITRFDFIWKLQALDEGKEMEKRHAQNRAVLENILPAHVAEYFLRENERTELYSEARDNAAIVFITITEFDKFYMELDANNEGVECLRLLNEIIADFDMQLSRDEFKCIEKIKTISTTYMAASGLFGKITDQSHVVAVVLFAIRLLALIKHINEHSFNNFNLRIGINVGPVVAGVIGVKKPHYDIWGNSVNVASRMDSSGVAGKIQITEETKNILEKEGFEFECRGIINVKGKGDMKTYFIKVSEEDLNLNFSKI</sequence>
<keyword evidence="15" id="KW-0325">Glycoprotein</keyword>
<dbReference type="SUPFAM" id="SSF55073">
    <property type="entry name" value="Nucleotide cyclase"/>
    <property type="match status" value="2"/>
</dbReference>
<feature type="domain" description="Guanylate cyclase" evidence="20">
    <location>
        <begin position="82"/>
        <end position="209"/>
    </location>
</feature>
<keyword evidence="8" id="KW-0677">Repeat</keyword>
<dbReference type="Pfam" id="PF16214">
    <property type="entry name" value="AC_N"/>
    <property type="match status" value="1"/>
</dbReference>
<dbReference type="FunFam" id="3.30.70.1230:FF:000002">
    <property type="entry name" value="Adenylate cyclase"/>
    <property type="match status" value="1"/>
</dbReference>
<feature type="transmembrane region" description="Helical" evidence="19">
    <location>
        <begin position="415"/>
        <end position="441"/>
    </location>
</feature>
<evidence type="ECO:0000256" key="15">
    <source>
        <dbReference type="ARBA" id="ARBA00023180"/>
    </source>
</evidence>
<evidence type="ECO:0000256" key="2">
    <source>
        <dbReference type="ARBA" id="ARBA00001593"/>
    </source>
</evidence>
<feature type="region of interest" description="Disordered" evidence="18">
    <location>
        <begin position="289"/>
        <end position="335"/>
    </location>
</feature>
<keyword evidence="7" id="KW-0479">Metal-binding</keyword>
<accession>A0A1I7W5J3</accession>
<keyword evidence="11" id="KW-0460">Magnesium</keyword>